<dbReference type="Proteomes" id="UP000694924">
    <property type="component" value="Unplaced"/>
</dbReference>
<dbReference type="Pfam" id="PF12516">
    <property type="entry name" value="DUF3719"/>
    <property type="match status" value="1"/>
</dbReference>
<feature type="region of interest" description="Disordered" evidence="2">
    <location>
        <begin position="284"/>
        <end position="320"/>
    </location>
</feature>
<keyword evidence="4" id="KW-1185">Reference proteome</keyword>
<dbReference type="InterPro" id="IPR022194">
    <property type="entry name" value="DUF3719"/>
</dbReference>
<dbReference type="PANTHER" id="PTHR31997:SF1">
    <property type="entry name" value="AGAP003710-PA"/>
    <property type="match status" value="1"/>
</dbReference>
<name>A0ABM1J7L7_POLDO</name>
<evidence type="ECO:0000256" key="1">
    <source>
        <dbReference type="ARBA" id="ARBA00008309"/>
    </source>
</evidence>
<gene>
    <name evidence="5" type="primary">LOC107072775</name>
</gene>
<evidence type="ECO:0000313" key="4">
    <source>
        <dbReference type="Proteomes" id="UP000694924"/>
    </source>
</evidence>
<reference evidence="5" key="1">
    <citation type="submission" date="2025-08" db="UniProtKB">
        <authorList>
            <consortium name="RefSeq"/>
        </authorList>
    </citation>
    <scope>IDENTIFICATION</scope>
    <source>
        <tissue evidence="5">Whole body</tissue>
    </source>
</reference>
<organism evidence="4 5">
    <name type="scientific">Polistes dominula</name>
    <name type="common">European paper wasp</name>
    <name type="synonym">Vespa dominula</name>
    <dbReference type="NCBI Taxonomy" id="743375"/>
    <lineage>
        <taxon>Eukaryota</taxon>
        <taxon>Metazoa</taxon>
        <taxon>Ecdysozoa</taxon>
        <taxon>Arthropoda</taxon>
        <taxon>Hexapoda</taxon>
        <taxon>Insecta</taxon>
        <taxon>Pterygota</taxon>
        <taxon>Neoptera</taxon>
        <taxon>Endopterygota</taxon>
        <taxon>Hymenoptera</taxon>
        <taxon>Apocrita</taxon>
        <taxon>Aculeata</taxon>
        <taxon>Vespoidea</taxon>
        <taxon>Vespidae</taxon>
        <taxon>Polistinae</taxon>
        <taxon>Polistini</taxon>
        <taxon>Polistes</taxon>
    </lineage>
</organism>
<feature type="compositionally biased region" description="Basic and acidic residues" evidence="2">
    <location>
        <begin position="290"/>
        <end position="306"/>
    </location>
</feature>
<comment type="similarity">
    <text evidence="1">Belongs to the FAM149 family.</text>
</comment>
<proteinExistence type="inferred from homology"/>
<dbReference type="RefSeq" id="XP_015188455.1">
    <property type="nucleotide sequence ID" value="XM_015332969.1"/>
</dbReference>
<dbReference type="GeneID" id="107072775"/>
<feature type="domain" description="DUF3719" evidence="3">
    <location>
        <begin position="126"/>
        <end position="150"/>
    </location>
</feature>
<accession>A0ABM1J7L7</accession>
<protein>
    <submittedName>
        <fullName evidence="5">Uncharacterized protein LOC107072775 isoform X1</fullName>
    </submittedName>
</protein>
<feature type="compositionally biased region" description="Basic residues" evidence="2">
    <location>
        <begin position="307"/>
        <end position="318"/>
    </location>
</feature>
<sequence length="536" mass="61835">MTCINTNVHFYYIYLLLVDFVTSSLNNRLHITFMFGSTSQKIKAPQHLLRLRDDESYEHELRETPLPDLQRKEFSKRITSPTSWDRVSISTSMSWPEEMENVATEKLLQQWDAIERVLYNEIDNLSNNEILEECMQWKMQIPHLRVIGKGLFDENISKSADYSTNNREVQKPFDDSDTLKLSIECDQAAKVYIYNCLQDINESSKNQQYKKLKEEIFNIISEYINFQLFPNKNDNTDTLDSKLDKVLKITPASMCRTRTFTKSSKSTKSSDQILYHEDFEDDSSDFNNVKQHEQSSLDKSKPETITRNKRFPQRRTKHSISASKIKGLQKVESDVNNERERLYTPQQNRNKLGTVFNEKIVVSPVPFAVSTRESFSTLKTIPIRFMEQALEISTSQGSTRNSFSNVKPLWKSNSIRIPNNHSVWQTPVSSAVWPKNLRLAPIDTSRLPSSKNRSLLLAASPAVLQRSIKPLSPISHSIMPSTTKIIRDKNNDILEIQGKHITTGQAPKSALFTSNWDCSPRNILSRKKKVSLKNEK</sequence>
<dbReference type="InterPro" id="IPR039630">
    <property type="entry name" value="FAM149"/>
</dbReference>
<evidence type="ECO:0000313" key="5">
    <source>
        <dbReference type="RefSeq" id="XP_015188455.1"/>
    </source>
</evidence>
<evidence type="ECO:0000259" key="3">
    <source>
        <dbReference type="Pfam" id="PF12516"/>
    </source>
</evidence>
<evidence type="ECO:0000256" key="2">
    <source>
        <dbReference type="SAM" id="MobiDB-lite"/>
    </source>
</evidence>
<dbReference type="PANTHER" id="PTHR31997">
    <property type="entry name" value="AGAP003710-PA"/>
    <property type="match status" value="1"/>
</dbReference>